<evidence type="ECO:0000313" key="4">
    <source>
        <dbReference type="Proteomes" id="UP000187266"/>
    </source>
</evidence>
<evidence type="ECO:0000256" key="2">
    <source>
        <dbReference type="ARBA" id="ARBA00022679"/>
    </source>
</evidence>
<organism evidence="3 4">
    <name type="scientific">Brevirhabdus pacifica</name>
    <dbReference type="NCBI Taxonomy" id="1267768"/>
    <lineage>
        <taxon>Bacteria</taxon>
        <taxon>Pseudomonadati</taxon>
        <taxon>Pseudomonadota</taxon>
        <taxon>Alphaproteobacteria</taxon>
        <taxon>Rhodobacterales</taxon>
        <taxon>Paracoccaceae</taxon>
        <taxon>Brevirhabdus</taxon>
    </lineage>
</organism>
<dbReference type="GO" id="GO:0032259">
    <property type="term" value="P:methylation"/>
    <property type="evidence" value="ECO:0007669"/>
    <property type="project" value="UniProtKB-KW"/>
</dbReference>
<keyword evidence="1 3" id="KW-0489">Methyltransferase</keyword>
<accession>A0A1U7DIN7</accession>
<reference evidence="3 4" key="1">
    <citation type="submission" date="2017-01" db="EMBL/GenBank/DDBJ databases">
        <title>Genomic analysis of Xuhuaishuia manganoxidans DY6-4.</title>
        <authorList>
            <person name="Wang X."/>
        </authorList>
    </citation>
    <scope>NUCLEOTIDE SEQUENCE [LARGE SCALE GENOMIC DNA]</scope>
    <source>
        <strain evidence="3 4">DY6-4</strain>
    </source>
</reference>
<dbReference type="STRING" id="1267768.BV394_09090"/>
<dbReference type="Gene3D" id="3.40.50.150">
    <property type="entry name" value="Vaccinia Virus protein VP39"/>
    <property type="match status" value="1"/>
</dbReference>
<dbReference type="Proteomes" id="UP000187266">
    <property type="component" value="Chromosome"/>
</dbReference>
<dbReference type="InterPro" id="IPR029063">
    <property type="entry name" value="SAM-dependent_MTases_sf"/>
</dbReference>
<evidence type="ECO:0000256" key="1">
    <source>
        <dbReference type="ARBA" id="ARBA00022603"/>
    </source>
</evidence>
<proteinExistence type="predicted"/>
<keyword evidence="4" id="KW-1185">Reference proteome</keyword>
<dbReference type="PANTHER" id="PTHR13090">
    <property type="entry name" value="ARGININE-HYDROXYLASE NDUFAF5, MITOCHONDRIAL"/>
    <property type="match status" value="1"/>
</dbReference>
<dbReference type="InterPro" id="IPR050602">
    <property type="entry name" value="Malonyl-ACP_OMT"/>
</dbReference>
<name>A0A1U7DIN7_9RHOB</name>
<keyword evidence="2" id="KW-0808">Transferase</keyword>
<dbReference type="GO" id="GO:0008757">
    <property type="term" value="F:S-adenosylmethionine-dependent methyltransferase activity"/>
    <property type="evidence" value="ECO:0007669"/>
    <property type="project" value="InterPro"/>
</dbReference>
<dbReference type="InterPro" id="IPR013216">
    <property type="entry name" value="Methyltransf_11"/>
</dbReference>
<evidence type="ECO:0000313" key="3">
    <source>
        <dbReference type="EMBL" id="APX89852.1"/>
    </source>
</evidence>
<dbReference type="RefSeq" id="WP_076979873.1">
    <property type="nucleotide sequence ID" value="NZ_CP019124.1"/>
</dbReference>
<dbReference type="AlphaFoldDB" id="A0A1U7DIN7"/>
<dbReference type="EMBL" id="CP019124">
    <property type="protein sequence ID" value="APX89852.1"/>
    <property type="molecule type" value="Genomic_DNA"/>
</dbReference>
<gene>
    <name evidence="3" type="ORF">BV394_09090</name>
</gene>
<protein>
    <submittedName>
        <fullName evidence="3">SAM-dependent methyltransferase</fullName>
    </submittedName>
</protein>
<dbReference type="PANTHER" id="PTHR13090:SF1">
    <property type="entry name" value="ARGININE-HYDROXYLASE NDUFAF5, MITOCHONDRIAL"/>
    <property type="match status" value="1"/>
</dbReference>
<dbReference type="Pfam" id="PF08241">
    <property type="entry name" value="Methyltransf_11"/>
    <property type="match status" value="1"/>
</dbReference>
<dbReference type="SUPFAM" id="SSF53335">
    <property type="entry name" value="S-adenosyl-L-methionine-dependent methyltransferases"/>
    <property type="match status" value="1"/>
</dbReference>
<accession>A0A2M9DBQ8</accession>
<sequence>MPAPPEIFDRAAVRLHRDRARHSGDPGALFLHDIAIDEIQQRLSEVKRTFTDIVIVTGHPETWAPAFPGARVIEDTATLEVAEGQADLVIHAMALHLANDPVGQIVQCGRALRPDGLFLAAAPGGETLTELRSTLAEAEIALSGGLSPRVSPMAEIRDMGGLLQRAGLALPVADAVKHRASYPSLTALMHDLRAMGEANALAGRLRHATRRALFERAQTLYQQHFPDTGTPPDGAPRLLATFEILFLTAWRPDSSQPRPARPGSASHSLAEALNAIDIQGLNGQSAGMTESERGQVDE</sequence>